<dbReference type="Proteomes" id="UP001521785">
    <property type="component" value="Unassembled WGS sequence"/>
</dbReference>
<feature type="region of interest" description="Disordered" evidence="1">
    <location>
        <begin position="126"/>
        <end position="172"/>
    </location>
</feature>
<feature type="region of interest" description="Disordered" evidence="1">
    <location>
        <begin position="71"/>
        <end position="109"/>
    </location>
</feature>
<organism evidence="2 3">
    <name type="scientific">Paraconiothyrium brasiliense</name>
    <dbReference type="NCBI Taxonomy" id="300254"/>
    <lineage>
        <taxon>Eukaryota</taxon>
        <taxon>Fungi</taxon>
        <taxon>Dikarya</taxon>
        <taxon>Ascomycota</taxon>
        <taxon>Pezizomycotina</taxon>
        <taxon>Dothideomycetes</taxon>
        <taxon>Pleosporomycetidae</taxon>
        <taxon>Pleosporales</taxon>
        <taxon>Massarineae</taxon>
        <taxon>Didymosphaeriaceae</taxon>
        <taxon>Paraconiothyrium</taxon>
    </lineage>
</organism>
<dbReference type="EMBL" id="JAKJXO020000002">
    <property type="protein sequence ID" value="KAL1609938.1"/>
    <property type="molecule type" value="Genomic_DNA"/>
</dbReference>
<comment type="caution">
    <text evidence="2">The sequence shown here is derived from an EMBL/GenBank/DDBJ whole genome shotgun (WGS) entry which is preliminary data.</text>
</comment>
<accession>A0ABR3RZT5</accession>
<proteinExistence type="predicted"/>
<evidence type="ECO:0000256" key="1">
    <source>
        <dbReference type="SAM" id="MobiDB-lite"/>
    </source>
</evidence>
<evidence type="ECO:0000313" key="2">
    <source>
        <dbReference type="EMBL" id="KAL1609938.1"/>
    </source>
</evidence>
<gene>
    <name evidence="2" type="ORF">SLS60_001603</name>
</gene>
<sequence length="306" mass="34178">MPLHSKGDSGELFCILVPQRNNRSLQGLELFRPYELADGENTFTSNFELLSPGNRSRVHTEAEADEALGISPPEEAVGPNLTPSPSLSWKSPERSIPASSMTKTRLRSGKQRSAWGGFVDRAISVRDNSQDPLQKRKAYDSIDTETPQQIQKTARAPFSRTQAPTPVSREVSRAAPEIISNESSAILPHLNEEYAKRTLLVWIVVVDDIEYDFSHTVYDCPTFSVFLTLVRTEAADDPQVTEKVDGSLTWRLTYQVPGQTKKAFTLRIDDNGQEIGYERLLTSLAQSAFWEGNRNGKINVNLRILA</sequence>
<keyword evidence="3" id="KW-1185">Reference proteome</keyword>
<name>A0ABR3RZT5_9PLEO</name>
<evidence type="ECO:0000313" key="3">
    <source>
        <dbReference type="Proteomes" id="UP001521785"/>
    </source>
</evidence>
<protein>
    <submittedName>
        <fullName evidence="2">Uncharacterized protein</fullName>
    </submittedName>
</protein>
<reference evidence="2 3" key="1">
    <citation type="submission" date="2024-02" db="EMBL/GenBank/DDBJ databases">
        <title>De novo assembly and annotation of 12 fungi associated with fruit tree decline syndrome in Ontario, Canada.</title>
        <authorList>
            <person name="Sulman M."/>
            <person name="Ellouze W."/>
            <person name="Ilyukhin E."/>
        </authorList>
    </citation>
    <scope>NUCLEOTIDE SEQUENCE [LARGE SCALE GENOMIC DNA]</scope>
    <source>
        <strain evidence="2 3">M42-189</strain>
    </source>
</reference>